<evidence type="ECO:0000256" key="1">
    <source>
        <dbReference type="ARBA" id="ARBA00022729"/>
    </source>
</evidence>
<dbReference type="InterPro" id="IPR004843">
    <property type="entry name" value="Calcineurin-like_PHP"/>
</dbReference>
<keyword evidence="6" id="KW-1185">Reference proteome</keyword>
<keyword evidence="1" id="KW-0732">Signal</keyword>
<reference evidence="6" key="1">
    <citation type="journal article" date="2019" name="Int. J. Syst. Evol. Microbiol.">
        <title>The Global Catalogue of Microorganisms (GCM) 10K type strain sequencing project: providing services to taxonomists for standard genome sequencing and annotation.</title>
        <authorList>
            <consortium name="The Broad Institute Genomics Platform"/>
            <consortium name="The Broad Institute Genome Sequencing Center for Infectious Disease"/>
            <person name="Wu L."/>
            <person name="Ma J."/>
        </authorList>
    </citation>
    <scope>NUCLEOTIDE SEQUENCE [LARGE SCALE GENOMIC DNA]</scope>
    <source>
        <strain evidence="6">CGMCC 1.12286</strain>
    </source>
</reference>
<dbReference type="InterPro" id="IPR006146">
    <property type="entry name" value="5'-Nucleotdase_CS"/>
</dbReference>
<feature type="domain" description="5'-Nucleotidase C-terminal" evidence="4">
    <location>
        <begin position="278"/>
        <end position="419"/>
    </location>
</feature>
<sequence length="473" mass="52641">MERIILKIVHTNDFHGGIERFGKIAAYIDVEKKRTKHFLYLDAGDIFSGHPIVDWAYGRPMVNLLNQMQLDAMAIGNHDFDYGQAHFEANRQLSRFPWLGANIVVKDQDIPISQPRPFQLFAFDECKVGVVSVTEAPPSTVCTAIAGLQFLDPVETLRYYQALRDQVDILIALTHVGIDCDRQIAQQVEGYDLIIGGHSHTVVELEPVNGTPIINTGAFGEFLGDLTIHYNVAARRIEKMNSALISVDALQDVDEGIQRQVEQYFRDSRDVLDREIGVTTGLSIDNIHHQDAPLGNFYADALRHCTKADIAFVNNGGIRLPIPQGIMTIGQLYKVAPFRNQMVVVEMTGEAIAEVIRYSFANANRIDLQTSGLTYKIWTDETGKILDVELFHAGAPFCPQMTYRVVINDYIASGGSGYEFKGCILQHAAGEMTNALVRYAAYCAEKNGVIEAKSEGRIMVQTVCDRRLSVGQV</sequence>
<dbReference type="InterPro" id="IPR029052">
    <property type="entry name" value="Metallo-depent_PP-like"/>
</dbReference>
<gene>
    <name evidence="5" type="ORF">ACFSB2_04170</name>
</gene>
<dbReference type="SUPFAM" id="SSF55816">
    <property type="entry name" value="5'-nucleotidase (syn. UDP-sugar hydrolase), C-terminal domain"/>
    <property type="match status" value="1"/>
</dbReference>
<dbReference type="Pfam" id="PF00149">
    <property type="entry name" value="Metallophos"/>
    <property type="match status" value="1"/>
</dbReference>
<dbReference type="InterPro" id="IPR036907">
    <property type="entry name" value="5'-Nucleotdase_C_sf"/>
</dbReference>
<dbReference type="RefSeq" id="WP_377941487.1">
    <property type="nucleotide sequence ID" value="NZ_JBHUCX010000013.1"/>
</dbReference>
<evidence type="ECO:0000256" key="2">
    <source>
        <dbReference type="RuleBase" id="RU362119"/>
    </source>
</evidence>
<evidence type="ECO:0000313" key="6">
    <source>
        <dbReference type="Proteomes" id="UP001597079"/>
    </source>
</evidence>
<keyword evidence="2" id="KW-0378">Hydrolase</keyword>
<dbReference type="PROSITE" id="PS00785">
    <property type="entry name" value="5_NUCLEOTIDASE_1"/>
    <property type="match status" value="1"/>
</dbReference>
<comment type="caution">
    <text evidence="5">The sequence shown here is derived from an EMBL/GenBank/DDBJ whole genome shotgun (WGS) entry which is preliminary data.</text>
</comment>
<protein>
    <submittedName>
        <fullName evidence="5">Bifunctional metallophosphatase/5'-nucleotidase</fullName>
    </submittedName>
</protein>
<dbReference type="Gene3D" id="3.60.21.10">
    <property type="match status" value="1"/>
</dbReference>
<accession>A0ABW4JD98</accession>
<dbReference type="Proteomes" id="UP001597079">
    <property type="component" value="Unassembled WGS sequence"/>
</dbReference>
<name>A0ABW4JD98_9BACL</name>
<keyword evidence="2" id="KW-0547">Nucleotide-binding</keyword>
<proteinExistence type="inferred from homology"/>
<dbReference type="InterPro" id="IPR008334">
    <property type="entry name" value="5'-Nucleotdase_C"/>
</dbReference>
<dbReference type="InterPro" id="IPR006179">
    <property type="entry name" value="5_nucleotidase/apyrase"/>
</dbReference>
<dbReference type="SUPFAM" id="SSF56300">
    <property type="entry name" value="Metallo-dependent phosphatases"/>
    <property type="match status" value="1"/>
</dbReference>
<dbReference type="PANTHER" id="PTHR11575:SF24">
    <property type="entry name" value="5'-NUCLEOTIDASE"/>
    <property type="match status" value="1"/>
</dbReference>
<comment type="similarity">
    <text evidence="2">Belongs to the 5'-nucleotidase family.</text>
</comment>
<evidence type="ECO:0000313" key="5">
    <source>
        <dbReference type="EMBL" id="MFD1673903.1"/>
    </source>
</evidence>
<evidence type="ECO:0000259" key="4">
    <source>
        <dbReference type="Pfam" id="PF02872"/>
    </source>
</evidence>
<dbReference type="PANTHER" id="PTHR11575">
    <property type="entry name" value="5'-NUCLEOTIDASE-RELATED"/>
    <property type="match status" value="1"/>
</dbReference>
<organism evidence="5 6">
    <name type="scientific">Alicyclobacillus fodiniaquatilis</name>
    <dbReference type="NCBI Taxonomy" id="1661150"/>
    <lineage>
        <taxon>Bacteria</taxon>
        <taxon>Bacillati</taxon>
        <taxon>Bacillota</taxon>
        <taxon>Bacilli</taxon>
        <taxon>Bacillales</taxon>
        <taxon>Alicyclobacillaceae</taxon>
        <taxon>Alicyclobacillus</taxon>
    </lineage>
</organism>
<feature type="domain" description="Calcineurin-like phosphoesterase" evidence="3">
    <location>
        <begin position="6"/>
        <end position="201"/>
    </location>
</feature>
<dbReference type="PRINTS" id="PR01607">
    <property type="entry name" value="APYRASEFAMLY"/>
</dbReference>
<dbReference type="Gene3D" id="3.90.780.10">
    <property type="entry name" value="5'-Nucleotidase, C-terminal domain"/>
    <property type="match status" value="1"/>
</dbReference>
<dbReference type="EMBL" id="JBHUCX010000013">
    <property type="protein sequence ID" value="MFD1673903.1"/>
    <property type="molecule type" value="Genomic_DNA"/>
</dbReference>
<evidence type="ECO:0000259" key="3">
    <source>
        <dbReference type="Pfam" id="PF00149"/>
    </source>
</evidence>
<dbReference type="Pfam" id="PF02872">
    <property type="entry name" value="5_nucleotid_C"/>
    <property type="match status" value="1"/>
</dbReference>
<dbReference type="CDD" id="cd00845">
    <property type="entry name" value="MPP_UshA_N_like"/>
    <property type="match status" value="1"/>
</dbReference>